<evidence type="ECO:0000256" key="1">
    <source>
        <dbReference type="ARBA" id="ARBA00022737"/>
    </source>
</evidence>
<dbReference type="RefSeq" id="WP_124999374.1">
    <property type="nucleotide sequence ID" value="NZ_BHYK01000006.1"/>
</dbReference>
<reference evidence="4 5" key="1">
    <citation type="submission" date="2018-11" db="EMBL/GenBank/DDBJ databases">
        <title>Genome sequencing and assembly of Clostridium tagluense strain A121.</title>
        <authorList>
            <person name="Murakami T."/>
            <person name="Segawa T."/>
            <person name="Shcherbakova V.A."/>
            <person name="Mori H."/>
            <person name="Yoshimura Y."/>
        </authorList>
    </citation>
    <scope>NUCLEOTIDE SEQUENCE [LARGE SCALE GENOMIC DNA]</scope>
    <source>
        <strain evidence="4 5">A121</strain>
    </source>
</reference>
<name>A0A401UJF8_9CLOT</name>
<dbReference type="EMBL" id="BHYK01000006">
    <property type="protein sequence ID" value="GCD09701.1"/>
    <property type="molecule type" value="Genomic_DNA"/>
</dbReference>
<gene>
    <name evidence="4" type="ORF">Ctaglu_13240</name>
</gene>
<proteinExistence type="predicted"/>
<feature type="chain" id="PRO_5019469059" description="SLH domain-containing protein" evidence="2">
    <location>
        <begin position="29"/>
        <end position="758"/>
    </location>
</feature>
<feature type="signal peptide" evidence="2">
    <location>
        <begin position="1"/>
        <end position="28"/>
    </location>
</feature>
<dbReference type="AlphaFoldDB" id="A0A401UJF8"/>
<comment type="caution">
    <text evidence="4">The sequence shown here is derived from an EMBL/GenBank/DDBJ whole genome shotgun (WGS) entry which is preliminary data.</text>
</comment>
<accession>A0A401UJF8</accession>
<dbReference type="OrthoDB" id="1699243at2"/>
<evidence type="ECO:0000313" key="5">
    <source>
        <dbReference type="Proteomes" id="UP000287872"/>
    </source>
</evidence>
<sequence>MKFRKSTLSILLILTLLISTISSSFAFAADTLDYLGAVSRMKQLGIIDSSVTTVTKVMTRGEFVKAVVIADNLLDEASGMEGATVFPDVVSYSDLSGYISVLIDKQLISGMADGKFHPEASITYSEICTVLVKLLGYTDSDLTGTWPANYLGKAQNLKITDKLVLKKSDKVTFRDVAVMFDRLLDTKIKSASTTGTTATEVIFSNSVSLYSDCIVQDNSKSYENLAADEVLTDKGVLSLADNTALLQVGATYRLKIEDGEITKVYGKVREPITVTVKSMVGNIVYYDESGKEKSMTLPSSITYYYHGVKKDYASLSSLLLANMSIVFDYNDKVASSYAVITDAIYSKPQFALGFDPKLDKLGDIAFDSNTRIIKNGQPITKNDIKDRDVLYSITDINSNNRYILVVENYIEGNITALLADAYSSNGIQIDTVSYNYSDDMDISKLSSFSKGDLVSIILGHDGKVVDIRSIEEKTGSIAEYIILGNSKTSDNLADNEILTNKGILTCKTDVAPLEVGGKYQLYINNNVITEIDKKENSVENYSVTSVAGSIIAYNDENNIAKTMTLPKANLYYYHGISVDYEVAAKAVRAYSSIVLTKKSDNSGYDYVVIVDANFGMPQVYKVDNTKLLDQLKNTRYSYIYRGANIQESQLNAYDVVYFVSDIWNKNTFIYVNDKVVLGTITAFTPDIINPTGLTINSVNYTFSKYFNKAKLNNYDGSIGNFITNVNVKDFKTLVLGVDGKIVDIFKRGQAPGKIWDIS</sequence>
<evidence type="ECO:0000256" key="2">
    <source>
        <dbReference type="SAM" id="SignalP"/>
    </source>
</evidence>
<dbReference type="PROSITE" id="PS51272">
    <property type="entry name" value="SLH"/>
    <property type="match status" value="1"/>
</dbReference>
<evidence type="ECO:0000259" key="3">
    <source>
        <dbReference type="PROSITE" id="PS51272"/>
    </source>
</evidence>
<organism evidence="4 5">
    <name type="scientific">Clostridium tagluense</name>
    <dbReference type="NCBI Taxonomy" id="360422"/>
    <lineage>
        <taxon>Bacteria</taxon>
        <taxon>Bacillati</taxon>
        <taxon>Bacillota</taxon>
        <taxon>Clostridia</taxon>
        <taxon>Eubacteriales</taxon>
        <taxon>Clostridiaceae</taxon>
        <taxon>Clostridium</taxon>
    </lineage>
</organism>
<keyword evidence="5" id="KW-1185">Reference proteome</keyword>
<dbReference type="Pfam" id="PF00395">
    <property type="entry name" value="SLH"/>
    <property type="match status" value="1"/>
</dbReference>
<evidence type="ECO:0000313" key="4">
    <source>
        <dbReference type="EMBL" id="GCD09701.1"/>
    </source>
</evidence>
<dbReference type="Proteomes" id="UP000287872">
    <property type="component" value="Unassembled WGS sequence"/>
</dbReference>
<keyword evidence="2" id="KW-0732">Signal</keyword>
<keyword evidence="1" id="KW-0677">Repeat</keyword>
<dbReference type="InterPro" id="IPR001119">
    <property type="entry name" value="SLH_dom"/>
</dbReference>
<protein>
    <recommendedName>
        <fullName evidence="3">SLH domain-containing protein</fullName>
    </recommendedName>
</protein>
<feature type="domain" description="SLH" evidence="3">
    <location>
        <begin position="82"/>
        <end position="145"/>
    </location>
</feature>